<sequence length="66" mass="7317">MMYWFFIGTASICPANPHGLSGFNPVGHKKPNRVARRFLLPAPTPAIVRVRSGRFHQSTCSTKSFA</sequence>
<dbReference type="STRING" id="946483.Cenrod_1996"/>
<gene>
    <name evidence="1" type="ORF">Cenrod_1996</name>
</gene>
<organism evidence="1 2">
    <name type="scientific">Candidatus Symbiobacter mobilis CR</name>
    <dbReference type="NCBI Taxonomy" id="946483"/>
    <lineage>
        <taxon>Bacteria</taxon>
        <taxon>Pseudomonadati</taxon>
        <taxon>Pseudomonadota</taxon>
        <taxon>Betaproteobacteria</taxon>
        <taxon>Burkholderiales</taxon>
        <taxon>Comamonadaceae</taxon>
    </lineage>
</organism>
<keyword evidence="2" id="KW-1185">Reference proteome</keyword>
<accession>U5ND25</accession>
<dbReference type="KEGG" id="cbx:Cenrod_1996"/>
<dbReference type="HOGENOM" id="CLU_2823134_0_0_4"/>
<evidence type="ECO:0000313" key="2">
    <source>
        <dbReference type="Proteomes" id="UP000017184"/>
    </source>
</evidence>
<proteinExistence type="predicted"/>
<dbReference type="Proteomes" id="UP000017184">
    <property type="component" value="Chromosome"/>
</dbReference>
<name>U5ND25_9BURK</name>
<evidence type="ECO:0000313" key="1">
    <source>
        <dbReference type="EMBL" id="AGX88069.1"/>
    </source>
</evidence>
<reference evidence="1 2" key="1">
    <citation type="journal article" date="2013" name="Genome Biol.">
        <title>Genomic analysis reveals key aspects of prokaryotic symbiosis in the phototrophic consortium "Chlorochromatium aggregatum".</title>
        <authorList>
            <person name="Liu Z."/>
            <person name="Muller J."/>
            <person name="Li T."/>
            <person name="Alvey R.M."/>
            <person name="Vogl K."/>
            <person name="Frigaard N.U."/>
            <person name="Rockwell N.C."/>
            <person name="Boyd E.S."/>
            <person name="Tomsho L.P."/>
            <person name="Schuster S.C."/>
            <person name="Henke P."/>
            <person name="Rohde M."/>
            <person name="Overmann J."/>
            <person name="Bryant D.A."/>
        </authorList>
    </citation>
    <scope>NUCLEOTIDE SEQUENCE [LARGE SCALE GENOMIC DNA]</scope>
    <source>
        <strain evidence="1">CR</strain>
    </source>
</reference>
<dbReference type="EMBL" id="CP004885">
    <property type="protein sequence ID" value="AGX88069.1"/>
    <property type="molecule type" value="Genomic_DNA"/>
</dbReference>
<protein>
    <submittedName>
        <fullName evidence="1">Uncharacterized protein</fullName>
    </submittedName>
</protein>
<dbReference type="AlphaFoldDB" id="U5ND25"/>